<dbReference type="Gene3D" id="2.170.130.10">
    <property type="entry name" value="TonB-dependent receptor, plug domain"/>
    <property type="match status" value="1"/>
</dbReference>
<dbReference type="InterPro" id="IPR039426">
    <property type="entry name" value="TonB-dep_rcpt-like"/>
</dbReference>
<dbReference type="GO" id="GO:0044718">
    <property type="term" value="P:siderophore transmembrane transport"/>
    <property type="evidence" value="ECO:0007669"/>
    <property type="project" value="TreeGrafter"/>
</dbReference>
<gene>
    <name evidence="12" type="ORF">DN752_02120</name>
</gene>
<evidence type="ECO:0000256" key="2">
    <source>
        <dbReference type="ARBA" id="ARBA00022448"/>
    </source>
</evidence>
<evidence type="ECO:0000256" key="5">
    <source>
        <dbReference type="ARBA" id="ARBA00022729"/>
    </source>
</evidence>
<keyword evidence="8 9" id="KW-0998">Cell outer membrane</keyword>
<dbReference type="PROSITE" id="PS01156">
    <property type="entry name" value="TONB_DEPENDENT_REC_2"/>
    <property type="match status" value="1"/>
</dbReference>
<evidence type="ECO:0000256" key="6">
    <source>
        <dbReference type="ARBA" id="ARBA00023077"/>
    </source>
</evidence>
<feature type="signal peptide" evidence="10">
    <location>
        <begin position="1"/>
        <end position="31"/>
    </location>
</feature>
<evidence type="ECO:0000259" key="11">
    <source>
        <dbReference type="Pfam" id="PF07715"/>
    </source>
</evidence>
<dbReference type="KEGG" id="est:DN752_02120"/>
<dbReference type="InterPro" id="IPR010917">
    <property type="entry name" value="TonB_rcpt_CS"/>
</dbReference>
<feature type="domain" description="TonB-dependent receptor plug" evidence="11">
    <location>
        <begin position="52"/>
        <end position="160"/>
    </location>
</feature>
<evidence type="ECO:0000256" key="8">
    <source>
        <dbReference type="ARBA" id="ARBA00023237"/>
    </source>
</evidence>
<dbReference type="SUPFAM" id="SSF56935">
    <property type="entry name" value="Porins"/>
    <property type="match status" value="1"/>
</dbReference>
<dbReference type="InterPro" id="IPR037066">
    <property type="entry name" value="Plug_dom_sf"/>
</dbReference>
<dbReference type="EMBL" id="CP030041">
    <property type="protein sequence ID" value="AWW29028.1"/>
    <property type="molecule type" value="Genomic_DNA"/>
</dbReference>
<dbReference type="OrthoDB" id="9758472at2"/>
<keyword evidence="13" id="KW-1185">Reference proteome</keyword>
<proteinExistence type="inferred from homology"/>
<dbReference type="Pfam" id="PF07715">
    <property type="entry name" value="Plug"/>
    <property type="match status" value="1"/>
</dbReference>
<dbReference type="PROSITE" id="PS52016">
    <property type="entry name" value="TONB_DEPENDENT_REC_3"/>
    <property type="match status" value="1"/>
</dbReference>
<evidence type="ECO:0000313" key="13">
    <source>
        <dbReference type="Proteomes" id="UP000248688"/>
    </source>
</evidence>
<evidence type="ECO:0000313" key="12">
    <source>
        <dbReference type="EMBL" id="AWW29028.1"/>
    </source>
</evidence>
<comment type="similarity">
    <text evidence="9">Belongs to the TonB-dependent receptor family.</text>
</comment>
<dbReference type="GO" id="GO:0015344">
    <property type="term" value="F:siderophore uptake transmembrane transporter activity"/>
    <property type="evidence" value="ECO:0007669"/>
    <property type="project" value="TreeGrafter"/>
</dbReference>
<evidence type="ECO:0000256" key="9">
    <source>
        <dbReference type="PROSITE-ProRule" id="PRU01360"/>
    </source>
</evidence>
<comment type="subcellular location">
    <subcellularLocation>
        <location evidence="1 9">Cell outer membrane</location>
        <topology evidence="1 9">Multi-pass membrane protein</topology>
    </subcellularLocation>
</comment>
<dbReference type="Gene3D" id="2.40.170.20">
    <property type="entry name" value="TonB-dependent receptor, beta-barrel domain"/>
    <property type="match status" value="1"/>
</dbReference>
<dbReference type="Proteomes" id="UP000248688">
    <property type="component" value="Chromosome"/>
</dbReference>
<accession>A0A2Z4IEX0</accession>
<protein>
    <submittedName>
        <fullName evidence="12">TonB-dependent receptor</fullName>
    </submittedName>
</protein>
<evidence type="ECO:0000256" key="1">
    <source>
        <dbReference type="ARBA" id="ARBA00004571"/>
    </source>
</evidence>
<dbReference type="InterPro" id="IPR036942">
    <property type="entry name" value="Beta-barrel_TonB_sf"/>
</dbReference>
<dbReference type="AlphaFoldDB" id="A0A2Z4IEX0"/>
<evidence type="ECO:0000256" key="7">
    <source>
        <dbReference type="ARBA" id="ARBA00023136"/>
    </source>
</evidence>
<keyword evidence="2 9" id="KW-0813">Transport</keyword>
<sequence>MNKHIISFPKKKGLLPLLVAGISLWTAMANAQDAQDLDEVVVTGTKFEIPVEKSGKTIYKLNQKDIERNVGKTIPDLLNEVPGIQIDGNYSSPGTNISYFVRGASSKNTLILIDGNPINDPSLADATYDLRLLPLDQVESIEVLRGGLSTLYGTGASAAVINIKLKSGSKTKKFGGSADFSGGSFNTYRGNISLNGQTERFNYLVSGSLYNSEGFSSALDTTAAAAYGKDGINRKDLMVKMGYAFSGRFKLDFLTAYDDMEADYDSGPFLDADNQQTSNQLRFGLNPTYQYANGSIKLKTVYNISEREFISSFPSEYKGRNLQLDLTQEHQIVSGLKGLWGVNLQQLSYEQPGELAFDNNQFTLLDPYASFFYEAASGFNVHAGARVNTHSEYDAKFIYNVNPSYLFEVSDQVTAKILASVATSYVTPTLYQLNSPDYGNDALNPEESLNYEQGISFYVGDEFTFNLVHFTRDESSPIEFVSLFDETGNYIGGEYQNTTDKRRVEGFEADFTWMVNQYFSMSANFAHVSTDKPETFYRVPKSKWGLVFNASPAEDTQVTLKYNFTSQRTVYDYGVGGAFDLDSYGLVDLFVQQAVLDNKLNIYGGVNNLLDEDFTAIYGYTTRGRNFSIGARYQF</sequence>
<keyword evidence="3 9" id="KW-1134">Transmembrane beta strand</keyword>
<evidence type="ECO:0000256" key="4">
    <source>
        <dbReference type="ARBA" id="ARBA00022692"/>
    </source>
</evidence>
<keyword evidence="6" id="KW-0798">TonB box</keyword>
<keyword evidence="12" id="KW-0675">Receptor</keyword>
<keyword evidence="4 9" id="KW-0812">Transmembrane</keyword>
<reference evidence="12 13" key="1">
    <citation type="submission" date="2018-06" db="EMBL/GenBank/DDBJ databases">
        <title>Echinicola strongylocentroti sp. nov., isolated from a sea urchin Strongylocentrotus intermedius.</title>
        <authorList>
            <person name="Bae S.S."/>
        </authorList>
    </citation>
    <scope>NUCLEOTIDE SEQUENCE [LARGE SCALE GENOMIC DNA]</scope>
    <source>
        <strain evidence="12 13">MEBiC08714</strain>
    </source>
</reference>
<dbReference type="PANTHER" id="PTHR30069">
    <property type="entry name" value="TONB-DEPENDENT OUTER MEMBRANE RECEPTOR"/>
    <property type="match status" value="1"/>
</dbReference>
<keyword evidence="5 10" id="KW-0732">Signal</keyword>
<dbReference type="InterPro" id="IPR012910">
    <property type="entry name" value="Plug_dom"/>
</dbReference>
<evidence type="ECO:0000256" key="3">
    <source>
        <dbReference type="ARBA" id="ARBA00022452"/>
    </source>
</evidence>
<dbReference type="GO" id="GO:0009279">
    <property type="term" value="C:cell outer membrane"/>
    <property type="evidence" value="ECO:0007669"/>
    <property type="project" value="UniProtKB-SubCell"/>
</dbReference>
<organism evidence="12 13">
    <name type="scientific">Echinicola strongylocentroti</name>
    <dbReference type="NCBI Taxonomy" id="1795355"/>
    <lineage>
        <taxon>Bacteria</taxon>
        <taxon>Pseudomonadati</taxon>
        <taxon>Bacteroidota</taxon>
        <taxon>Cytophagia</taxon>
        <taxon>Cytophagales</taxon>
        <taxon>Cyclobacteriaceae</taxon>
        <taxon>Echinicola</taxon>
    </lineage>
</organism>
<name>A0A2Z4IEX0_9BACT</name>
<feature type="chain" id="PRO_5016269439" evidence="10">
    <location>
        <begin position="32"/>
        <end position="635"/>
    </location>
</feature>
<keyword evidence="7 9" id="KW-0472">Membrane</keyword>
<dbReference type="RefSeq" id="WP_112782448.1">
    <property type="nucleotide sequence ID" value="NZ_CP030041.1"/>
</dbReference>
<evidence type="ECO:0000256" key="10">
    <source>
        <dbReference type="SAM" id="SignalP"/>
    </source>
</evidence>
<dbReference type="PANTHER" id="PTHR30069:SF29">
    <property type="entry name" value="HEMOGLOBIN AND HEMOGLOBIN-HAPTOGLOBIN-BINDING PROTEIN 1-RELATED"/>
    <property type="match status" value="1"/>
</dbReference>